<dbReference type="Pfam" id="PF13411">
    <property type="entry name" value="MerR_1"/>
    <property type="match status" value="1"/>
</dbReference>
<evidence type="ECO:0000256" key="2">
    <source>
        <dbReference type="SAM" id="MobiDB-lite"/>
    </source>
</evidence>
<accession>A0A2C6LMF8</accession>
<evidence type="ECO:0000256" key="1">
    <source>
        <dbReference type="ARBA" id="ARBA00023125"/>
    </source>
</evidence>
<proteinExistence type="predicted"/>
<dbReference type="OMA" id="WESYGLI"/>
<gene>
    <name evidence="6" type="ORF">APS60_05545</name>
    <name evidence="5" type="ORF">B1B09_02760</name>
    <name evidence="4" type="ORF">DXN06_02095</name>
</gene>
<dbReference type="Proteomes" id="UP000256621">
    <property type="component" value="Chromosome"/>
</dbReference>
<dbReference type="GO" id="GO:0003700">
    <property type="term" value="F:DNA-binding transcription factor activity"/>
    <property type="evidence" value="ECO:0007669"/>
    <property type="project" value="InterPro"/>
</dbReference>
<sequence length="237" mass="26934">MPRSVRTIGQVMKTLKPDFPDLSISKIRFLESEGLLSPERAPSGYRKYSDSDVERLRYILTCQRDHFQPLRVIRDHLEMMDRGEEPPVSEAPPLPTENEGTPDPQPQPTGQGIVRTRGPIRMNRRELIRASGITEAMLMELERHQLVRPKRGASYFGQEALVICVAARRLAAYGMDTRHMRAIRQAAEHEAGLIEQALIPHARHPEQASKIAAETTKVMMHAHTAMVYDMLEHWSGN</sequence>
<feature type="domain" description="HTH merR-type" evidence="3">
    <location>
        <begin position="21"/>
        <end position="79"/>
    </location>
</feature>
<dbReference type="PANTHER" id="PTHR30204">
    <property type="entry name" value="REDOX-CYCLING DRUG-SENSING TRANSCRIPTIONAL ACTIVATOR SOXR"/>
    <property type="match status" value="1"/>
</dbReference>
<evidence type="ECO:0000313" key="8">
    <source>
        <dbReference type="Proteomes" id="UP000226191"/>
    </source>
</evidence>
<dbReference type="InterPro" id="IPR047057">
    <property type="entry name" value="MerR_fam"/>
</dbReference>
<reference evidence="5 8" key="1">
    <citation type="submission" date="2017-02" db="EMBL/GenBank/DDBJ databases">
        <title>Prevalence of linear plasmids in Cutibacterium acnes isolates obtained from cancerous prostatic tissue.</title>
        <authorList>
            <person name="Davidsson S."/>
            <person name="Bruggemann H."/>
        </authorList>
    </citation>
    <scope>NUCLEOTIDE SEQUENCE [LARGE SCALE GENOMIC DNA]</scope>
    <source>
        <strain evidence="5 8">11-78</strain>
    </source>
</reference>
<dbReference type="EMBL" id="CP031442">
    <property type="protein sequence ID" value="AXM06085.1"/>
    <property type="molecule type" value="Genomic_DNA"/>
</dbReference>
<feature type="region of interest" description="Disordered" evidence="2">
    <location>
        <begin position="83"/>
        <end position="117"/>
    </location>
</feature>
<dbReference type="AlphaFoldDB" id="A0A2C6LMF8"/>
<dbReference type="Proteomes" id="UP000223982">
    <property type="component" value="Unassembled WGS sequence"/>
</dbReference>
<evidence type="ECO:0000313" key="9">
    <source>
        <dbReference type="Proteomes" id="UP000256621"/>
    </source>
</evidence>
<dbReference type="PANTHER" id="PTHR30204:SF89">
    <property type="entry name" value="HTH MERR-TYPE DOMAIN-CONTAINING PROTEIN"/>
    <property type="match status" value="1"/>
</dbReference>
<organism evidence="5 8">
    <name type="scientific">Cutibacterium acnes</name>
    <name type="common">Propionibacterium acnes</name>
    <dbReference type="NCBI Taxonomy" id="1747"/>
    <lineage>
        <taxon>Bacteria</taxon>
        <taxon>Bacillati</taxon>
        <taxon>Actinomycetota</taxon>
        <taxon>Actinomycetes</taxon>
        <taxon>Propionibacteriales</taxon>
        <taxon>Propionibacteriaceae</taxon>
        <taxon>Cutibacterium</taxon>
    </lineage>
</organism>
<name>A0A2C6LMF8_CUTAC</name>
<dbReference type="CDD" id="cd00592">
    <property type="entry name" value="HTH_MerR-like"/>
    <property type="match status" value="1"/>
</dbReference>
<reference evidence="6 7" key="2">
    <citation type="submission" date="2017-02" db="EMBL/GenBank/DDBJ databases">
        <title>Prevalence of linear plasmids in Propionibacterium acnes isolates obtained from cancerous prostatic tissue.</title>
        <authorList>
            <person name="Davidsson S."/>
            <person name="Bruggemann H."/>
        </authorList>
    </citation>
    <scope>NUCLEOTIDE SEQUENCE [LARGE SCALE GENOMIC DNA]</scope>
    <source>
        <strain evidence="6 7">09-9</strain>
    </source>
</reference>
<protein>
    <submittedName>
        <fullName evidence="4">MerR family transcriptional regulator</fullName>
    </submittedName>
</protein>
<dbReference type="SUPFAM" id="SSF46955">
    <property type="entry name" value="Putative DNA-binding domain"/>
    <property type="match status" value="1"/>
</dbReference>
<dbReference type="OrthoDB" id="3191171at2"/>
<evidence type="ECO:0000313" key="7">
    <source>
        <dbReference type="Proteomes" id="UP000223982"/>
    </source>
</evidence>
<dbReference type="Proteomes" id="UP000226191">
    <property type="component" value="Unassembled WGS sequence"/>
</dbReference>
<evidence type="ECO:0000313" key="6">
    <source>
        <dbReference type="EMBL" id="PHJ27413.1"/>
    </source>
</evidence>
<dbReference type="Gene3D" id="1.10.1660.10">
    <property type="match status" value="1"/>
</dbReference>
<dbReference type="EMBL" id="LKVB01000004">
    <property type="protein sequence ID" value="PHJ27413.1"/>
    <property type="molecule type" value="Genomic_DNA"/>
</dbReference>
<dbReference type="InterPro" id="IPR000551">
    <property type="entry name" value="MerR-type_HTH_dom"/>
</dbReference>
<keyword evidence="1" id="KW-0238">DNA-binding</keyword>
<evidence type="ECO:0000259" key="3">
    <source>
        <dbReference type="PROSITE" id="PS50937"/>
    </source>
</evidence>
<dbReference type="RefSeq" id="WP_002513631.1">
    <property type="nucleotide sequence ID" value="NZ_AP019664.1"/>
</dbReference>
<dbReference type="EMBL" id="MVCE01000001">
    <property type="protein sequence ID" value="PGF36553.1"/>
    <property type="molecule type" value="Genomic_DNA"/>
</dbReference>
<dbReference type="InterPro" id="IPR009061">
    <property type="entry name" value="DNA-bd_dom_put_sf"/>
</dbReference>
<dbReference type="GO" id="GO:0003677">
    <property type="term" value="F:DNA binding"/>
    <property type="evidence" value="ECO:0007669"/>
    <property type="project" value="UniProtKB-KW"/>
</dbReference>
<reference evidence="4 9" key="3">
    <citation type="submission" date="2018-08" db="EMBL/GenBank/DDBJ databases">
        <title>Genome sequencing of Cutibacterium acnes KCOM 1315.</title>
        <authorList>
            <person name="Kook J.-K."/>
            <person name="Park S.-N."/>
            <person name="Lim Y.K."/>
        </authorList>
    </citation>
    <scope>NUCLEOTIDE SEQUENCE [LARGE SCALE GENOMIC DNA]</scope>
    <source>
        <strain evidence="4 9">KCOM 1315</strain>
    </source>
</reference>
<evidence type="ECO:0000313" key="5">
    <source>
        <dbReference type="EMBL" id="PGF36553.1"/>
    </source>
</evidence>
<dbReference type="SMART" id="SM00422">
    <property type="entry name" value="HTH_MERR"/>
    <property type="match status" value="1"/>
</dbReference>
<evidence type="ECO:0000313" key="4">
    <source>
        <dbReference type="EMBL" id="AXM06085.1"/>
    </source>
</evidence>
<dbReference type="GeneID" id="92857055"/>
<dbReference type="PROSITE" id="PS50937">
    <property type="entry name" value="HTH_MERR_2"/>
    <property type="match status" value="1"/>
</dbReference>